<dbReference type="AlphaFoldDB" id="A0A369B052"/>
<protein>
    <recommendedName>
        <fullName evidence="5">Flagellar assembly factor FliW</fullName>
    </recommendedName>
</protein>
<evidence type="ECO:0000313" key="7">
    <source>
        <dbReference type="Proteomes" id="UP000253034"/>
    </source>
</evidence>
<dbReference type="InterPro" id="IPR003775">
    <property type="entry name" value="Flagellar_assembly_factor_FliW"/>
</dbReference>
<comment type="similarity">
    <text evidence="5">Belongs to the FliW family.</text>
</comment>
<dbReference type="NCBIfam" id="NF009793">
    <property type="entry name" value="PRK13285.1-1"/>
    <property type="match status" value="1"/>
</dbReference>
<gene>
    <name evidence="5" type="primary">fliW</name>
    <name evidence="6" type="ORF">DFR58_11415</name>
</gene>
<comment type="subunit">
    <text evidence="5">Interacts with translational regulator CsrA and flagellin(s).</text>
</comment>
<dbReference type="GO" id="GO:0044780">
    <property type="term" value="P:bacterial-type flagellum assembly"/>
    <property type="evidence" value="ECO:0007669"/>
    <property type="project" value="UniProtKB-UniRule"/>
</dbReference>
<keyword evidence="3 5" id="KW-0810">Translation regulation</keyword>
<dbReference type="RefSeq" id="WP_114298222.1">
    <property type="nucleotide sequence ID" value="NZ_QPJT01000014.1"/>
</dbReference>
<dbReference type="Pfam" id="PF02623">
    <property type="entry name" value="FliW"/>
    <property type="match status" value="1"/>
</dbReference>
<dbReference type="Gene3D" id="2.30.290.10">
    <property type="entry name" value="BH3618-like"/>
    <property type="match status" value="1"/>
</dbReference>
<evidence type="ECO:0000313" key="6">
    <source>
        <dbReference type="EMBL" id="RCX14781.1"/>
    </source>
</evidence>
<comment type="subcellular location">
    <subcellularLocation>
        <location evidence="5">Cytoplasm</location>
    </subcellularLocation>
</comment>
<name>A0A369B052_9FIRM</name>
<evidence type="ECO:0000256" key="1">
    <source>
        <dbReference type="ARBA" id="ARBA00022490"/>
    </source>
</evidence>
<keyword evidence="4 5" id="KW-0143">Chaperone</keyword>
<keyword evidence="1 5" id="KW-0963">Cytoplasm</keyword>
<proteinExistence type="inferred from homology"/>
<comment type="caution">
    <text evidence="6">The sequence shown here is derived from an EMBL/GenBank/DDBJ whole genome shotgun (WGS) entry which is preliminary data.</text>
</comment>
<evidence type="ECO:0000256" key="4">
    <source>
        <dbReference type="ARBA" id="ARBA00023186"/>
    </source>
</evidence>
<keyword evidence="6" id="KW-0969">Cilium</keyword>
<keyword evidence="7" id="KW-1185">Reference proteome</keyword>
<keyword evidence="6" id="KW-0282">Flagellum</keyword>
<organism evidence="6 7">
    <name type="scientific">Anaerobacterium chartisolvens</name>
    <dbReference type="NCBI Taxonomy" id="1297424"/>
    <lineage>
        <taxon>Bacteria</taxon>
        <taxon>Bacillati</taxon>
        <taxon>Bacillota</taxon>
        <taxon>Clostridia</taxon>
        <taxon>Eubacteriales</taxon>
        <taxon>Oscillospiraceae</taxon>
        <taxon>Anaerobacterium</taxon>
    </lineage>
</organism>
<dbReference type="PANTHER" id="PTHR39190:SF1">
    <property type="entry name" value="FLAGELLAR ASSEMBLY FACTOR FLIW"/>
    <property type="match status" value="1"/>
</dbReference>
<comment type="function">
    <text evidence="5">Acts as an anti-CsrA protein, binds CsrA and prevents it from repressing translation of its target genes, one of which is flagellin. Binds to flagellin and participates in the assembly of the flagellum.</text>
</comment>
<sequence>MKLNTKNFGEIEINEGDIIYFPEGLPAFEAINKFVLLGNMEEDTPFCWLQSVERGELAFVVVDPRAVKPDYEADVSDDDIKLLEIEGDSRVLIYSIVVIPEDISKMTANLQAPILINTRNNKAKQVVLQNSRYSIRHFIAEETGGGK</sequence>
<dbReference type="GO" id="GO:0006417">
    <property type="term" value="P:regulation of translation"/>
    <property type="evidence" value="ECO:0007669"/>
    <property type="project" value="UniProtKB-KW"/>
</dbReference>
<evidence type="ECO:0000256" key="2">
    <source>
        <dbReference type="ARBA" id="ARBA00022795"/>
    </source>
</evidence>
<dbReference type="OrthoDB" id="9801235at2"/>
<keyword evidence="6" id="KW-0966">Cell projection</keyword>
<reference evidence="6 7" key="1">
    <citation type="submission" date="2018-07" db="EMBL/GenBank/DDBJ databases">
        <title>Genomic Encyclopedia of Type Strains, Phase IV (KMG-IV): sequencing the most valuable type-strain genomes for metagenomic binning, comparative biology and taxonomic classification.</title>
        <authorList>
            <person name="Goeker M."/>
        </authorList>
    </citation>
    <scope>NUCLEOTIDE SEQUENCE [LARGE SCALE GENOMIC DNA]</scope>
    <source>
        <strain evidence="6 7">DSM 27016</strain>
    </source>
</reference>
<dbReference type="GO" id="GO:0005737">
    <property type="term" value="C:cytoplasm"/>
    <property type="evidence" value="ECO:0007669"/>
    <property type="project" value="UniProtKB-SubCell"/>
</dbReference>
<dbReference type="SUPFAM" id="SSF141457">
    <property type="entry name" value="BH3618-like"/>
    <property type="match status" value="1"/>
</dbReference>
<evidence type="ECO:0000256" key="5">
    <source>
        <dbReference type="HAMAP-Rule" id="MF_01185"/>
    </source>
</evidence>
<evidence type="ECO:0000256" key="3">
    <source>
        <dbReference type="ARBA" id="ARBA00022845"/>
    </source>
</evidence>
<dbReference type="PANTHER" id="PTHR39190">
    <property type="entry name" value="FLAGELLAR ASSEMBLY FACTOR FLIW"/>
    <property type="match status" value="1"/>
</dbReference>
<keyword evidence="2 5" id="KW-1005">Bacterial flagellum biogenesis</keyword>
<dbReference type="InterPro" id="IPR024046">
    <property type="entry name" value="Flagellar_assmbl_FliW_dom_sf"/>
</dbReference>
<accession>A0A369B052</accession>
<dbReference type="HAMAP" id="MF_01185">
    <property type="entry name" value="FliW"/>
    <property type="match status" value="1"/>
</dbReference>
<dbReference type="EMBL" id="QPJT01000014">
    <property type="protein sequence ID" value="RCX14781.1"/>
    <property type="molecule type" value="Genomic_DNA"/>
</dbReference>
<dbReference type="Proteomes" id="UP000253034">
    <property type="component" value="Unassembled WGS sequence"/>
</dbReference>